<evidence type="ECO:0000313" key="5">
    <source>
        <dbReference type="Proteomes" id="UP000254866"/>
    </source>
</evidence>
<dbReference type="InterPro" id="IPR042099">
    <property type="entry name" value="ANL_N_sf"/>
</dbReference>
<dbReference type="PANTHER" id="PTHR43439:SF2">
    <property type="entry name" value="ENZYME, PUTATIVE (JCVI)-RELATED"/>
    <property type="match status" value="1"/>
</dbReference>
<keyword evidence="5" id="KW-1185">Reference proteome</keyword>
<evidence type="ECO:0000313" key="4">
    <source>
        <dbReference type="EMBL" id="RDL38882.1"/>
    </source>
</evidence>
<dbReference type="Pfam" id="PF23562">
    <property type="entry name" value="AMP-binding_C_3"/>
    <property type="match status" value="1"/>
</dbReference>
<protein>
    <recommendedName>
        <fullName evidence="3">AMP-dependent synthetase/ligase domain-containing protein</fullName>
    </recommendedName>
</protein>
<dbReference type="GeneID" id="43596071"/>
<dbReference type="Gene3D" id="3.40.50.12780">
    <property type="entry name" value="N-terminal domain of ligase-like"/>
    <property type="match status" value="1"/>
</dbReference>
<proteinExistence type="predicted"/>
<comment type="caution">
    <text evidence="4">The sequence shown here is derived from an EMBL/GenBank/DDBJ whole genome shotgun (WGS) entry which is preliminary data.</text>
</comment>
<dbReference type="Proteomes" id="UP000254866">
    <property type="component" value="Unassembled WGS sequence"/>
</dbReference>
<organism evidence="4 5">
    <name type="scientific">Venustampulla echinocandica</name>
    <dbReference type="NCBI Taxonomy" id="2656787"/>
    <lineage>
        <taxon>Eukaryota</taxon>
        <taxon>Fungi</taxon>
        <taxon>Dikarya</taxon>
        <taxon>Ascomycota</taxon>
        <taxon>Pezizomycotina</taxon>
        <taxon>Leotiomycetes</taxon>
        <taxon>Helotiales</taxon>
        <taxon>Pleuroascaceae</taxon>
        <taxon>Venustampulla</taxon>
    </lineage>
</organism>
<dbReference type="RefSeq" id="XP_031871538.1">
    <property type="nucleotide sequence ID" value="XM_032011845.1"/>
</dbReference>
<dbReference type="STRING" id="2656787.A0A370TTM1"/>
<dbReference type="PANTHER" id="PTHR43439">
    <property type="entry name" value="PHENYLACETATE-COENZYME A LIGASE"/>
    <property type="match status" value="1"/>
</dbReference>
<name>A0A370TTM1_9HELO</name>
<evidence type="ECO:0000259" key="3">
    <source>
        <dbReference type="Pfam" id="PF00501"/>
    </source>
</evidence>
<keyword evidence="2" id="KW-0597">Phosphoprotein</keyword>
<evidence type="ECO:0000256" key="1">
    <source>
        <dbReference type="ARBA" id="ARBA00022450"/>
    </source>
</evidence>
<dbReference type="AlphaFoldDB" id="A0A370TTM1"/>
<sequence length="534" mass="61115">MDSQRERKPFPTMIDERAVEHPDKVFAIIPRTETIHDGYRDFTYGELSKAVNLMSWWIDRELGKSTSFETIAYMGIPDIRYAFLFAAALKTRRRILLPLSHNSRQAHLVLLEATDCRVVIASKELLPKWNELRPEIDGFKILMIPDLQYFLSDETTENYAFSLTWDEVKDDPIVITHTSGTTGLPKPVTYTNYMLTVFNTGDGPRIWGDIKLIVPMPPSWMLGFNFQVISPLDFGTIPILLPRDAPHPMTAEYMDKIHTSVQADGGLYIPYLLEELARNPIYLENMRNLKFISFGGAPLSRETGDVFTKFTRVQPAMGSTEVGSYGLKVADQEDWMYYNFDPATGFQFIPFQDDLCESVIVRHEYPELAKTQMVFHVFPELKVFHTQDVWKEHPTKKGLWLYCGRTDDFVKLNTLTKFNASHVEGLLMKDPRISGAIMGGDERDMPFLLLELADKGAVPPDIVVDLWPVIEKANEDLAIEIRLKQNMVLIATAEKPLQRIFKGTINRRAALEGYTTEIEELYRRRSGPCEVEAV</sequence>
<reference evidence="4 5" key="1">
    <citation type="journal article" date="2018" name="IMA Fungus">
        <title>IMA Genome-F 9: Draft genome sequence of Annulohypoxylon stygium, Aspergillus mulundensis, Berkeleyomyces basicola (syn. Thielaviopsis basicola), Ceratocystis smalleyi, two Cercospora beticola strains, Coleophoma cylindrospora, Fusarium fracticaudum, Phialophora cf. hyalina, and Morchella septimelata.</title>
        <authorList>
            <person name="Wingfield B.D."/>
            <person name="Bills G.F."/>
            <person name="Dong Y."/>
            <person name="Huang W."/>
            <person name="Nel W.J."/>
            <person name="Swalarsk-Parry B.S."/>
            <person name="Vaghefi N."/>
            <person name="Wilken P.M."/>
            <person name="An Z."/>
            <person name="de Beer Z.W."/>
            <person name="De Vos L."/>
            <person name="Chen L."/>
            <person name="Duong T.A."/>
            <person name="Gao Y."/>
            <person name="Hammerbacher A."/>
            <person name="Kikkert J.R."/>
            <person name="Li Y."/>
            <person name="Li H."/>
            <person name="Li K."/>
            <person name="Li Q."/>
            <person name="Liu X."/>
            <person name="Ma X."/>
            <person name="Naidoo K."/>
            <person name="Pethybridge S.J."/>
            <person name="Sun J."/>
            <person name="Steenkamp E.T."/>
            <person name="van der Nest M.A."/>
            <person name="van Wyk S."/>
            <person name="Wingfield M.J."/>
            <person name="Xiong C."/>
            <person name="Yue Q."/>
            <person name="Zhang X."/>
        </authorList>
    </citation>
    <scope>NUCLEOTIDE SEQUENCE [LARGE SCALE GENOMIC DNA]</scope>
    <source>
        <strain evidence="4 5">BP 5553</strain>
    </source>
</reference>
<dbReference type="InterPro" id="IPR051414">
    <property type="entry name" value="Adenylate-forming_Reductase"/>
</dbReference>
<gene>
    <name evidence="4" type="ORF">BP5553_03222</name>
</gene>
<feature type="domain" description="AMP-dependent synthetase/ligase" evidence="3">
    <location>
        <begin position="15"/>
        <end position="333"/>
    </location>
</feature>
<evidence type="ECO:0000256" key="2">
    <source>
        <dbReference type="ARBA" id="ARBA00022553"/>
    </source>
</evidence>
<accession>A0A370TTM1</accession>
<dbReference type="InterPro" id="IPR000873">
    <property type="entry name" value="AMP-dep_synth/lig_dom"/>
</dbReference>
<dbReference type="EMBL" id="NPIC01000002">
    <property type="protein sequence ID" value="RDL38882.1"/>
    <property type="molecule type" value="Genomic_DNA"/>
</dbReference>
<dbReference type="InterPro" id="IPR020845">
    <property type="entry name" value="AMP-binding_CS"/>
</dbReference>
<keyword evidence="1" id="KW-0596">Phosphopantetheine</keyword>
<dbReference type="SUPFAM" id="SSF56801">
    <property type="entry name" value="Acetyl-CoA synthetase-like"/>
    <property type="match status" value="1"/>
</dbReference>
<dbReference type="OrthoDB" id="429813at2759"/>
<dbReference type="Pfam" id="PF00501">
    <property type="entry name" value="AMP-binding"/>
    <property type="match status" value="1"/>
</dbReference>
<dbReference type="PROSITE" id="PS00455">
    <property type="entry name" value="AMP_BINDING"/>
    <property type="match status" value="1"/>
</dbReference>